<feature type="transmembrane region" description="Helical" evidence="13">
    <location>
        <begin position="138"/>
        <end position="158"/>
    </location>
</feature>
<name>A0A8C6RR53_NANGA</name>
<feature type="transmembrane region" description="Helical" evidence="13">
    <location>
        <begin position="236"/>
        <end position="260"/>
    </location>
</feature>
<evidence type="ECO:0000256" key="10">
    <source>
        <dbReference type="ARBA" id="ARBA00023170"/>
    </source>
</evidence>
<proteinExistence type="inferred from homology"/>
<keyword evidence="5 13" id="KW-0589">Pheromone response</keyword>
<dbReference type="OMA" id="YTISCIC"/>
<comment type="function">
    <text evidence="1">Putative pheromone receptor.</text>
</comment>
<dbReference type="GO" id="GO:0016503">
    <property type="term" value="F:pheromone receptor activity"/>
    <property type="evidence" value="ECO:0007669"/>
    <property type="project" value="InterPro"/>
</dbReference>
<feature type="transmembrane region" description="Helical" evidence="13">
    <location>
        <begin position="266"/>
        <end position="287"/>
    </location>
</feature>
<dbReference type="InterPro" id="IPR017452">
    <property type="entry name" value="GPCR_Rhodpsn_7TM"/>
</dbReference>
<evidence type="ECO:0000256" key="5">
    <source>
        <dbReference type="ARBA" id="ARBA00022507"/>
    </source>
</evidence>
<dbReference type="FunFam" id="1.20.1070.10:FF:000033">
    <property type="entry name" value="Vomeronasal type-1 receptor"/>
    <property type="match status" value="1"/>
</dbReference>
<evidence type="ECO:0000256" key="4">
    <source>
        <dbReference type="ARBA" id="ARBA00022475"/>
    </source>
</evidence>
<protein>
    <recommendedName>
        <fullName evidence="13">Vomeronasal type-1 receptor</fullName>
    </recommendedName>
</protein>
<feature type="transmembrane region" description="Helical" evidence="13">
    <location>
        <begin position="101"/>
        <end position="126"/>
    </location>
</feature>
<keyword evidence="11" id="KW-0325">Glycoprotein</keyword>
<dbReference type="GO" id="GO:0005886">
    <property type="term" value="C:plasma membrane"/>
    <property type="evidence" value="ECO:0007669"/>
    <property type="project" value="UniProtKB-SubCell"/>
</dbReference>
<dbReference type="Gene3D" id="1.20.1070.10">
    <property type="entry name" value="Rhodopsin 7-helix transmembrane proteins"/>
    <property type="match status" value="1"/>
</dbReference>
<organism evidence="15 16">
    <name type="scientific">Nannospalax galili</name>
    <name type="common">Northern Israeli blind subterranean mole rat</name>
    <name type="synonym">Spalax galili</name>
    <dbReference type="NCBI Taxonomy" id="1026970"/>
    <lineage>
        <taxon>Eukaryota</taxon>
        <taxon>Metazoa</taxon>
        <taxon>Chordata</taxon>
        <taxon>Craniata</taxon>
        <taxon>Vertebrata</taxon>
        <taxon>Euteleostomi</taxon>
        <taxon>Mammalia</taxon>
        <taxon>Eutheria</taxon>
        <taxon>Euarchontoglires</taxon>
        <taxon>Glires</taxon>
        <taxon>Rodentia</taxon>
        <taxon>Myomorpha</taxon>
        <taxon>Muroidea</taxon>
        <taxon>Spalacidae</taxon>
        <taxon>Spalacinae</taxon>
        <taxon>Nannospalax</taxon>
    </lineage>
</organism>
<feature type="domain" description="G-protein coupled receptors family 1 profile" evidence="14">
    <location>
        <begin position="33"/>
        <end position="297"/>
    </location>
</feature>
<dbReference type="Proteomes" id="UP000694381">
    <property type="component" value="Unassembled WGS sequence"/>
</dbReference>
<feature type="transmembrane region" description="Helical" evidence="13">
    <location>
        <begin position="17"/>
        <end position="45"/>
    </location>
</feature>
<keyword evidence="9 13" id="KW-0472">Membrane</keyword>
<evidence type="ECO:0000256" key="13">
    <source>
        <dbReference type="RuleBase" id="RU364061"/>
    </source>
</evidence>
<comment type="subcellular location">
    <subcellularLocation>
        <location evidence="2 13">Cell membrane</location>
        <topology evidence="2 13">Multi-pass membrane protein</topology>
    </subcellularLocation>
</comment>
<dbReference type="Pfam" id="PF03402">
    <property type="entry name" value="V1R"/>
    <property type="match status" value="1"/>
</dbReference>
<keyword evidence="12 13" id="KW-0807">Transducer</keyword>
<dbReference type="GO" id="GO:0019236">
    <property type="term" value="P:response to pheromone"/>
    <property type="evidence" value="ECO:0007669"/>
    <property type="project" value="UniProtKB-KW"/>
</dbReference>
<evidence type="ECO:0000313" key="16">
    <source>
        <dbReference type="Proteomes" id="UP000694381"/>
    </source>
</evidence>
<keyword evidence="10 13" id="KW-0675">Receptor</keyword>
<keyword evidence="4 13" id="KW-1003">Cell membrane</keyword>
<evidence type="ECO:0000256" key="3">
    <source>
        <dbReference type="ARBA" id="ARBA00010663"/>
    </source>
</evidence>
<keyword evidence="16" id="KW-1185">Reference proteome</keyword>
<dbReference type="AlphaFoldDB" id="A0A8C6RR53"/>
<dbReference type="GeneTree" id="ENSGT00960000186612"/>
<evidence type="ECO:0000313" key="15">
    <source>
        <dbReference type="Ensembl" id="ENSNGAP00000021589.1"/>
    </source>
</evidence>
<evidence type="ECO:0000256" key="1">
    <source>
        <dbReference type="ARBA" id="ARBA00003878"/>
    </source>
</evidence>
<accession>A0A8C6RR53</accession>
<evidence type="ECO:0000256" key="12">
    <source>
        <dbReference type="ARBA" id="ARBA00023224"/>
    </source>
</evidence>
<feature type="transmembrane region" description="Helical" evidence="13">
    <location>
        <begin position="193"/>
        <end position="216"/>
    </location>
</feature>
<reference evidence="15" key="1">
    <citation type="submission" date="2025-08" db="UniProtKB">
        <authorList>
            <consortium name="Ensembl"/>
        </authorList>
    </citation>
    <scope>IDENTIFICATION</scope>
</reference>
<evidence type="ECO:0000256" key="6">
    <source>
        <dbReference type="ARBA" id="ARBA00022692"/>
    </source>
</evidence>
<evidence type="ECO:0000259" key="14">
    <source>
        <dbReference type="PROSITE" id="PS50262"/>
    </source>
</evidence>
<dbReference type="PROSITE" id="PS50262">
    <property type="entry name" value="G_PROTEIN_RECEP_F1_2"/>
    <property type="match status" value="1"/>
</dbReference>
<evidence type="ECO:0000256" key="2">
    <source>
        <dbReference type="ARBA" id="ARBA00004651"/>
    </source>
</evidence>
<dbReference type="GO" id="GO:0007606">
    <property type="term" value="P:sensory perception of chemical stimulus"/>
    <property type="evidence" value="ECO:0007669"/>
    <property type="project" value="UniProtKB-ARBA"/>
</dbReference>
<dbReference type="SUPFAM" id="SSF81321">
    <property type="entry name" value="Family A G protein-coupled receptor-like"/>
    <property type="match status" value="1"/>
</dbReference>
<evidence type="ECO:0000256" key="11">
    <source>
        <dbReference type="ARBA" id="ARBA00023180"/>
    </source>
</evidence>
<feature type="transmembrane region" description="Helical" evidence="13">
    <location>
        <begin position="57"/>
        <end position="81"/>
    </location>
</feature>
<reference evidence="15" key="2">
    <citation type="submission" date="2025-09" db="UniProtKB">
        <authorList>
            <consortium name="Ensembl"/>
        </authorList>
    </citation>
    <scope>IDENTIFICATION</scope>
</reference>
<sequence>DLQFQTPETDSMAAGDVVIGTIFLSQTIVGVLGNSSLLYHFLFIFFTKSKLKSTDLILWHSVVANFLTLMCKGVPHTMAAFGLKDFLDDFGCKLLFYLHRVGRGVSIGSTCLLSIFQAITISPRVLKWRELKAKVFKYFGIWIYLSWTLNLLINIVILKNITGKQGNKNITILQDFGYCSSASLGKTGEIVHAIYLLFPDVMCVGLMLWASSSMVLILHRHKQRMRHMQRTTTQTILLLVSTFVFFYSLSSIFHICLALVYNPTWFLVNVSAIVSGCFPSVSCFLLMSHDSSAWKVYFPCLR</sequence>
<evidence type="ECO:0000256" key="9">
    <source>
        <dbReference type="ARBA" id="ARBA00023136"/>
    </source>
</evidence>
<keyword evidence="7 13" id="KW-1133">Transmembrane helix</keyword>
<dbReference type="PANTHER" id="PTHR24062">
    <property type="entry name" value="VOMERONASAL TYPE-1 RECEPTOR"/>
    <property type="match status" value="1"/>
</dbReference>
<evidence type="ECO:0000256" key="7">
    <source>
        <dbReference type="ARBA" id="ARBA00022989"/>
    </source>
</evidence>
<evidence type="ECO:0000256" key="8">
    <source>
        <dbReference type="ARBA" id="ARBA00023040"/>
    </source>
</evidence>
<keyword evidence="6 13" id="KW-0812">Transmembrane</keyword>
<comment type="similarity">
    <text evidence="3 13">Belongs to the G-protein coupled receptor 1 family.</text>
</comment>
<keyword evidence="8 13" id="KW-0297">G-protein coupled receptor</keyword>
<dbReference type="InterPro" id="IPR004072">
    <property type="entry name" value="Vmron_rcpt_1"/>
</dbReference>
<dbReference type="Ensembl" id="ENSNGAT00000027270.1">
    <property type="protein sequence ID" value="ENSNGAP00000021589.1"/>
    <property type="gene ID" value="ENSNGAG00000020723.1"/>
</dbReference>